<protein>
    <submittedName>
        <fullName evidence="1">Uncharacterized protein</fullName>
    </submittedName>
</protein>
<gene>
    <name evidence="1" type="ORF">RHMOL_Rhmol05G0289600</name>
</gene>
<organism evidence="1 2">
    <name type="scientific">Rhododendron molle</name>
    <name type="common">Chinese azalea</name>
    <name type="synonym">Azalea mollis</name>
    <dbReference type="NCBI Taxonomy" id="49168"/>
    <lineage>
        <taxon>Eukaryota</taxon>
        <taxon>Viridiplantae</taxon>
        <taxon>Streptophyta</taxon>
        <taxon>Embryophyta</taxon>
        <taxon>Tracheophyta</taxon>
        <taxon>Spermatophyta</taxon>
        <taxon>Magnoliopsida</taxon>
        <taxon>eudicotyledons</taxon>
        <taxon>Gunneridae</taxon>
        <taxon>Pentapetalae</taxon>
        <taxon>asterids</taxon>
        <taxon>Ericales</taxon>
        <taxon>Ericaceae</taxon>
        <taxon>Ericoideae</taxon>
        <taxon>Rhodoreae</taxon>
        <taxon>Rhododendron</taxon>
    </lineage>
</organism>
<reference evidence="1" key="1">
    <citation type="submission" date="2022-02" db="EMBL/GenBank/DDBJ databases">
        <title>Plant Genome Project.</title>
        <authorList>
            <person name="Zhang R.-G."/>
        </authorList>
    </citation>
    <scope>NUCLEOTIDE SEQUENCE</scope>
    <source>
        <strain evidence="1">AT1</strain>
    </source>
</reference>
<sequence length="139" mass="15997">MEDSEADDGFSGPIDFPFLTDSYCPYFKWDPTRTAGICNGLVCIYISRFGYPLIICNPSTRKFREVPRNWLDENGSKGCISVERVSFGFGFHPSANDYKLIRIAVYYRHPVSQYQVWVDLYAMGTDTWTEIDVDKLSSF</sequence>
<name>A0ACC0NUC7_RHOML</name>
<comment type="caution">
    <text evidence="1">The sequence shown here is derived from an EMBL/GenBank/DDBJ whole genome shotgun (WGS) entry which is preliminary data.</text>
</comment>
<dbReference type="Proteomes" id="UP001062846">
    <property type="component" value="Chromosome 5"/>
</dbReference>
<dbReference type="EMBL" id="CM046392">
    <property type="protein sequence ID" value="KAI8556871.1"/>
    <property type="molecule type" value="Genomic_DNA"/>
</dbReference>
<evidence type="ECO:0000313" key="1">
    <source>
        <dbReference type="EMBL" id="KAI8556871.1"/>
    </source>
</evidence>
<evidence type="ECO:0000313" key="2">
    <source>
        <dbReference type="Proteomes" id="UP001062846"/>
    </source>
</evidence>
<proteinExistence type="predicted"/>
<keyword evidence="2" id="KW-1185">Reference proteome</keyword>
<accession>A0ACC0NUC7</accession>